<sequence>MNQTALIDYISHHTSNVPLTPKPNHKYIIKSPTHSIQQQQHPQQQQLTKQQDQDHDQDQDPHSNFSISTKDPSNLISNSSTSPIRPRPTPKPRSKEPLPSSSQFLLSQHQSNLSSNLTSLNHHQHHHQFKSQESQESQASQLDSNYHLPDLPSAISSFNVNIFSNNSSSNFNQNQSSSNHILNHHQTYSPILQSHSSNLQKDLFEKNSINSDLNQTSSISKPFHQSSNSSLQTSSTPFNKNSSIINNPPLNPINSNLTPPQSIHSTPQSPSKFKSNHSISNSDSMLNLTNIHLHQSAPTIYPASLLHPPHLNDLLTIHPSKLNLKGKHKSIEPLLSSLPLTDLKSSSKPSQSSQLTDLENSNIHQTLHKHSDLQQSPKHLHQYLDSNISPLSTYQTPQSSFHPPLESDNHFITRSKRSNSSNSVPSNSQKSFQTDSQTTQSPFQNRSGSIASTSRSRTPSVLKLIKTGFRSKTPSFSSSLAHCDQSSARLSSSSFYSSPANKAQAVKSSSSFSSSLSSSHLNQDVRAHDLQIKTQDSKPSEIDHHNPLVANQFKSSWILQRSQSDSANHLPHYKASLAKRFLIRPQTSISIASIPKPTPKKLEVQTELTKDHDCQNLHLQIKPVVRNLHQSDQIEKAQENNNNVALVSNKEKVNQHERKTSVDKKAKEKVLLERLNDQESPEEYLERLSLVVGQSRIPSVLATSSNEYYQSVLLQFMTLFEFGHDPIDLALRKFLMIVYLPKETQEIDRVIENFSKRYLDCNPKLFNSHG</sequence>
<feature type="compositionally biased region" description="Polar residues" evidence="1">
    <location>
        <begin position="215"/>
        <end position="224"/>
    </location>
</feature>
<feature type="compositionally biased region" description="Polar residues" evidence="1">
    <location>
        <begin position="389"/>
        <end position="401"/>
    </location>
</feature>
<organism evidence="3 4">
    <name type="scientific">Austropuccinia psidii MF-1</name>
    <dbReference type="NCBI Taxonomy" id="1389203"/>
    <lineage>
        <taxon>Eukaryota</taxon>
        <taxon>Fungi</taxon>
        <taxon>Dikarya</taxon>
        <taxon>Basidiomycota</taxon>
        <taxon>Pucciniomycotina</taxon>
        <taxon>Pucciniomycetes</taxon>
        <taxon>Pucciniales</taxon>
        <taxon>Sphaerophragmiaceae</taxon>
        <taxon>Austropuccinia</taxon>
    </lineage>
</organism>
<dbReference type="InterPro" id="IPR000904">
    <property type="entry name" value="Sec7_dom"/>
</dbReference>
<feature type="region of interest" description="Disordered" evidence="1">
    <location>
        <begin position="33"/>
        <end position="148"/>
    </location>
</feature>
<dbReference type="GO" id="GO:0005085">
    <property type="term" value="F:guanyl-nucleotide exchange factor activity"/>
    <property type="evidence" value="ECO:0007669"/>
    <property type="project" value="InterPro"/>
</dbReference>
<comment type="caution">
    <text evidence="3">The sequence shown here is derived from an EMBL/GenBank/DDBJ whole genome shotgun (WGS) entry which is preliminary data.</text>
</comment>
<dbReference type="Pfam" id="PF01369">
    <property type="entry name" value="Sec7"/>
    <property type="match status" value="1"/>
</dbReference>
<feature type="compositionally biased region" description="Polar residues" evidence="1">
    <location>
        <begin position="258"/>
        <end position="280"/>
    </location>
</feature>
<evidence type="ECO:0000259" key="2">
    <source>
        <dbReference type="PROSITE" id="PS50190"/>
    </source>
</evidence>
<evidence type="ECO:0000256" key="1">
    <source>
        <dbReference type="SAM" id="MobiDB-lite"/>
    </source>
</evidence>
<gene>
    <name evidence="3" type="ORF">O181_063838</name>
</gene>
<feature type="compositionally biased region" description="Low complexity" evidence="1">
    <location>
        <begin position="225"/>
        <end position="257"/>
    </location>
</feature>
<feature type="compositionally biased region" description="Low complexity" evidence="1">
    <location>
        <begin position="418"/>
        <end position="431"/>
    </location>
</feature>
<accession>A0A9Q3I0Z6</accession>
<feature type="region of interest" description="Disordered" evidence="1">
    <location>
        <begin position="389"/>
        <end position="458"/>
    </location>
</feature>
<protein>
    <recommendedName>
        <fullName evidence="2">SEC7 domain-containing protein</fullName>
    </recommendedName>
</protein>
<feature type="compositionally biased region" description="Low complexity" evidence="1">
    <location>
        <begin position="37"/>
        <end position="50"/>
    </location>
</feature>
<dbReference type="GO" id="GO:0032012">
    <property type="term" value="P:regulation of ARF protein signal transduction"/>
    <property type="evidence" value="ECO:0007669"/>
    <property type="project" value="InterPro"/>
</dbReference>
<proteinExistence type="predicted"/>
<keyword evidence="4" id="KW-1185">Reference proteome</keyword>
<feature type="compositionally biased region" description="Polar residues" evidence="1">
    <location>
        <begin position="432"/>
        <end position="458"/>
    </location>
</feature>
<dbReference type="PROSITE" id="PS50190">
    <property type="entry name" value="SEC7"/>
    <property type="match status" value="1"/>
</dbReference>
<dbReference type="AlphaFoldDB" id="A0A9Q3I0Z6"/>
<dbReference type="InterPro" id="IPR023394">
    <property type="entry name" value="Sec7_C_sf"/>
</dbReference>
<feature type="compositionally biased region" description="Low complexity" evidence="1">
    <location>
        <begin position="131"/>
        <end position="144"/>
    </location>
</feature>
<feature type="compositionally biased region" description="Polar residues" evidence="1">
    <location>
        <begin position="62"/>
        <end position="75"/>
    </location>
</feature>
<feature type="compositionally biased region" description="Low complexity" evidence="1">
    <location>
        <begin position="100"/>
        <end position="121"/>
    </location>
</feature>
<reference evidence="3" key="1">
    <citation type="submission" date="2021-03" db="EMBL/GenBank/DDBJ databases">
        <title>Draft genome sequence of rust myrtle Austropuccinia psidii MF-1, a brazilian biotype.</title>
        <authorList>
            <person name="Quecine M.C."/>
            <person name="Pachon D.M.R."/>
            <person name="Bonatelli M.L."/>
            <person name="Correr F.H."/>
            <person name="Franceschini L.M."/>
            <person name="Leite T.F."/>
            <person name="Margarido G.R.A."/>
            <person name="Almeida C.A."/>
            <person name="Ferrarezi J.A."/>
            <person name="Labate C.A."/>
        </authorList>
    </citation>
    <scope>NUCLEOTIDE SEQUENCE</scope>
    <source>
        <strain evidence="3">MF-1</strain>
    </source>
</reference>
<evidence type="ECO:0000313" key="3">
    <source>
        <dbReference type="EMBL" id="MBW0524123.1"/>
    </source>
</evidence>
<feature type="region of interest" description="Disordered" evidence="1">
    <location>
        <begin position="215"/>
        <end position="280"/>
    </location>
</feature>
<feature type="compositionally biased region" description="Basic and acidic residues" evidence="1">
    <location>
        <begin position="51"/>
        <end position="61"/>
    </location>
</feature>
<dbReference type="OrthoDB" id="10264910at2759"/>
<dbReference type="InterPro" id="IPR035999">
    <property type="entry name" value="Sec7_dom_sf"/>
</dbReference>
<dbReference type="SUPFAM" id="SSF48425">
    <property type="entry name" value="Sec7 domain"/>
    <property type="match status" value="1"/>
</dbReference>
<name>A0A9Q3I0Z6_9BASI</name>
<dbReference type="Gene3D" id="1.10.1000.11">
    <property type="entry name" value="Arf Nucleotide-binding Site Opener,domain 2"/>
    <property type="match status" value="1"/>
</dbReference>
<dbReference type="EMBL" id="AVOT02030811">
    <property type="protein sequence ID" value="MBW0524123.1"/>
    <property type="molecule type" value="Genomic_DNA"/>
</dbReference>
<dbReference type="Proteomes" id="UP000765509">
    <property type="component" value="Unassembled WGS sequence"/>
</dbReference>
<evidence type="ECO:0000313" key="4">
    <source>
        <dbReference type="Proteomes" id="UP000765509"/>
    </source>
</evidence>
<feature type="domain" description="SEC7" evidence="2">
    <location>
        <begin position="633"/>
        <end position="768"/>
    </location>
</feature>